<organism evidence="5 6">
    <name type="scientific">Cryptosporangium aurantiacum</name>
    <dbReference type="NCBI Taxonomy" id="134849"/>
    <lineage>
        <taxon>Bacteria</taxon>
        <taxon>Bacillati</taxon>
        <taxon>Actinomycetota</taxon>
        <taxon>Actinomycetes</taxon>
        <taxon>Cryptosporangiales</taxon>
        <taxon>Cryptosporangiaceae</taxon>
        <taxon>Cryptosporangium</taxon>
    </lineage>
</organism>
<evidence type="ECO:0000313" key="6">
    <source>
        <dbReference type="Proteomes" id="UP000184440"/>
    </source>
</evidence>
<dbReference type="EMBL" id="FRCS01000021">
    <property type="protein sequence ID" value="SHN47153.1"/>
    <property type="molecule type" value="Genomic_DNA"/>
</dbReference>
<dbReference type="OrthoDB" id="9806976at2"/>
<sequence>MARAATTTDAFNAIAEPRRRDIIECLARGELAVGGLVAALGQSQPQVSKHLRVLRDVGIVTVRDAGRQRLYRVNGAALRPVHQWASQFEHLWNQRFDRMDQVLAEMPDDDS</sequence>
<dbReference type="PANTHER" id="PTHR33154:SF33">
    <property type="entry name" value="TRANSCRIPTIONAL REPRESSOR SDPR"/>
    <property type="match status" value="1"/>
</dbReference>
<dbReference type="CDD" id="cd00090">
    <property type="entry name" value="HTH_ARSR"/>
    <property type="match status" value="1"/>
</dbReference>
<dbReference type="AlphaFoldDB" id="A0A1M7RLH3"/>
<evidence type="ECO:0000256" key="2">
    <source>
        <dbReference type="ARBA" id="ARBA00023125"/>
    </source>
</evidence>
<dbReference type="PANTHER" id="PTHR33154">
    <property type="entry name" value="TRANSCRIPTIONAL REGULATOR, ARSR FAMILY"/>
    <property type="match status" value="1"/>
</dbReference>
<dbReference type="STRING" id="134849.SAMN05443668_1211"/>
<dbReference type="PROSITE" id="PS50987">
    <property type="entry name" value="HTH_ARSR_2"/>
    <property type="match status" value="1"/>
</dbReference>
<feature type="domain" description="HTH arsR-type" evidence="4">
    <location>
        <begin position="1"/>
        <end position="93"/>
    </location>
</feature>
<gene>
    <name evidence="5" type="ORF">SAMN05443668_1211</name>
</gene>
<dbReference type="Proteomes" id="UP000184440">
    <property type="component" value="Unassembled WGS sequence"/>
</dbReference>
<evidence type="ECO:0000256" key="1">
    <source>
        <dbReference type="ARBA" id="ARBA00023015"/>
    </source>
</evidence>
<dbReference type="GO" id="GO:0003700">
    <property type="term" value="F:DNA-binding transcription factor activity"/>
    <property type="evidence" value="ECO:0007669"/>
    <property type="project" value="InterPro"/>
</dbReference>
<dbReference type="InterPro" id="IPR001845">
    <property type="entry name" value="HTH_ArsR_DNA-bd_dom"/>
</dbReference>
<proteinExistence type="predicted"/>
<reference evidence="5 6" key="1">
    <citation type="submission" date="2016-11" db="EMBL/GenBank/DDBJ databases">
        <authorList>
            <person name="Jaros S."/>
            <person name="Januszkiewicz K."/>
            <person name="Wedrychowicz H."/>
        </authorList>
    </citation>
    <scope>NUCLEOTIDE SEQUENCE [LARGE SCALE GENOMIC DNA]</scope>
    <source>
        <strain evidence="5 6">DSM 46144</strain>
    </source>
</reference>
<dbReference type="Pfam" id="PF01022">
    <property type="entry name" value="HTH_5"/>
    <property type="match status" value="1"/>
</dbReference>
<accession>A0A1M7RLH3</accession>
<dbReference type="GO" id="GO:0003677">
    <property type="term" value="F:DNA binding"/>
    <property type="evidence" value="ECO:0007669"/>
    <property type="project" value="UniProtKB-KW"/>
</dbReference>
<dbReference type="InterPro" id="IPR036390">
    <property type="entry name" value="WH_DNA-bd_sf"/>
</dbReference>
<dbReference type="InterPro" id="IPR036388">
    <property type="entry name" value="WH-like_DNA-bd_sf"/>
</dbReference>
<name>A0A1M7RLH3_9ACTN</name>
<keyword evidence="1" id="KW-0805">Transcription regulation</keyword>
<keyword evidence="6" id="KW-1185">Reference proteome</keyword>
<protein>
    <submittedName>
        <fullName evidence="5">Transcriptional regulator, ArsR family</fullName>
    </submittedName>
</protein>
<dbReference type="RefSeq" id="WP_073264772.1">
    <property type="nucleotide sequence ID" value="NZ_FRCS01000021.1"/>
</dbReference>
<keyword evidence="2" id="KW-0238">DNA-binding</keyword>
<dbReference type="PRINTS" id="PR00778">
    <property type="entry name" value="HTHARSR"/>
</dbReference>
<dbReference type="InterPro" id="IPR011991">
    <property type="entry name" value="ArsR-like_HTH"/>
</dbReference>
<dbReference type="InterPro" id="IPR051081">
    <property type="entry name" value="HTH_MetalResp_TranReg"/>
</dbReference>
<dbReference type="SMART" id="SM00418">
    <property type="entry name" value="HTH_ARSR"/>
    <property type="match status" value="1"/>
</dbReference>
<dbReference type="NCBIfam" id="NF033788">
    <property type="entry name" value="HTH_metalloreg"/>
    <property type="match status" value="1"/>
</dbReference>
<keyword evidence="3" id="KW-0804">Transcription</keyword>
<dbReference type="SUPFAM" id="SSF46785">
    <property type="entry name" value="Winged helix' DNA-binding domain"/>
    <property type="match status" value="1"/>
</dbReference>
<evidence type="ECO:0000256" key="3">
    <source>
        <dbReference type="ARBA" id="ARBA00023163"/>
    </source>
</evidence>
<evidence type="ECO:0000313" key="5">
    <source>
        <dbReference type="EMBL" id="SHN47153.1"/>
    </source>
</evidence>
<dbReference type="Gene3D" id="1.10.10.10">
    <property type="entry name" value="Winged helix-like DNA-binding domain superfamily/Winged helix DNA-binding domain"/>
    <property type="match status" value="1"/>
</dbReference>
<evidence type="ECO:0000259" key="4">
    <source>
        <dbReference type="PROSITE" id="PS50987"/>
    </source>
</evidence>